<evidence type="ECO:0000256" key="1">
    <source>
        <dbReference type="SAM" id="MobiDB-lite"/>
    </source>
</evidence>
<gene>
    <name evidence="2" type="ORF">CEXT_428711</name>
</gene>
<name>A0AAV4N2G3_CAEEX</name>
<sequence length="83" mass="9443">MQPTCGGKQDQMMKTTAIAGWFHNGRLLREGIKTRMGSHKYSQQQQSESKRETPYKLLNEKGTTRTRDSPTIAKEKKGKLAEC</sequence>
<dbReference type="EMBL" id="BPLR01002768">
    <property type="protein sequence ID" value="GIX77579.1"/>
    <property type="molecule type" value="Genomic_DNA"/>
</dbReference>
<feature type="region of interest" description="Disordered" evidence="1">
    <location>
        <begin position="33"/>
        <end position="83"/>
    </location>
</feature>
<reference evidence="2 3" key="1">
    <citation type="submission" date="2021-06" db="EMBL/GenBank/DDBJ databases">
        <title>Caerostris extrusa draft genome.</title>
        <authorList>
            <person name="Kono N."/>
            <person name="Arakawa K."/>
        </authorList>
    </citation>
    <scope>NUCLEOTIDE SEQUENCE [LARGE SCALE GENOMIC DNA]</scope>
</reference>
<accession>A0AAV4N2G3</accession>
<evidence type="ECO:0000313" key="3">
    <source>
        <dbReference type="Proteomes" id="UP001054945"/>
    </source>
</evidence>
<feature type="compositionally biased region" description="Basic and acidic residues" evidence="1">
    <location>
        <begin position="48"/>
        <end position="83"/>
    </location>
</feature>
<evidence type="ECO:0000313" key="2">
    <source>
        <dbReference type="EMBL" id="GIX77579.1"/>
    </source>
</evidence>
<dbReference type="AlphaFoldDB" id="A0AAV4N2G3"/>
<keyword evidence="3" id="KW-1185">Reference proteome</keyword>
<organism evidence="2 3">
    <name type="scientific">Caerostris extrusa</name>
    <name type="common">Bark spider</name>
    <name type="synonym">Caerostris bankana</name>
    <dbReference type="NCBI Taxonomy" id="172846"/>
    <lineage>
        <taxon>Eukaryota</taxon>
        <taxon>Metazoa</taxon>
        <taxon>Ecdysozoa</taxon>
        <taxon>Arthropoda</taxon>
        <taxon>Chelicerata</taxon>
        <taxon>Arachnida</taxon>
        <taxon>Araneae</taxon>
        <taxon>Araneomorphae</taxon>
        <taxon>Entelegynae</taxon>
        <taxon>Araneoidea</taxon>
        <taxon>Araneidae</taxon>
        <taxon>Caerostris</taxon>
    </lineage>
</organism>
<comment type="caution">
    <text evidence="2">The sequence shown here is derived from an EMBL/GenBank/DDBJ whole genome shotgun (WGS) entry which is preliminary data.</text>
</comment>
<proteinExistence type="predicted"/>
<dbReference type="Proteomes" id="UP001054945">
    <property type="component" value="Unassembled WGS sequence"/>
</dbReference>
<protein>
    <submittedName>
        <fullName evidence="2">Uncharacterized protein</fullName>
    </submittedName>
</protein>